<dbReference type="PANTHER" id="PTHR40278">
    <property type="entry name" value="DNA UTILIZATION PROTEIN HOFN"/>
    <property type="match status" value="1"/>
</dbReference>
<dbReference type="AlphaFoldDB" id="A0A2H0BF54"/>
<protein>
    <recommendedName>
        <fullName evidence="4">PilN domain-containing protein</fullName>
    </recommendedName>
</protein>
<feature type="transmembrane region" description="Helical" evidence="1">
    <location>
        <begin position="21"/>
        <end position="48"/>
    </location>
</feature>
<keyword evidence="1" id="KW-0812">Transmembrane</keyword>
<evidence type="ECO:0000256" key="1">
    <source>
        <dbReference type="SAM" id="Phobius"/>
    </source>
</evidence>
<dbReference type="PANTHER" id="PTHR40278:SF1">
    <property type="entry name" value="DNA UTILIZATION PROTEIN HOFN"/>
    <property type="match status" value="1"/>
</dbReference>
<gene>
    <name evidence="2" type="ORF">COX05_03750</name>
</gene>
<reference evidence="2 3" key="1">
    <citation type="submission" date="2017-09" db="EMBL/GenBank/DDBJ databases">
        <title>Depth-based differentiation of microbial function through sediment-hosted aquifers and enrichment of novel symbionts in the deep terrestrial subsurface.</title>
        <authorList>
            <person name="Probst A.J."/>
            <person name="Ladd B."/>
            <person name="Jarett J.K."/>
            <person name="Geller-Mcgrath D.E."/>
            <person name="Sieber C.M."/>
            <person name="Emerson J.B."/>
            <person name="Anantharaman K."/>
            <person name="Thomas B.C."/>
            <person name="Malmstrom R."/>
            <person name="Stieglmeier M."/>
            <person name="Klingl A."/>
            <person name="Woyke T."/>
            <person name="Ryan C.M."/>
            <person name="Banfield J.F."/>
        </authorList>
    </citation>
    <scope>NUCLEOTIDE SEQUENCE [LARGE SCALE GENOMIC DNA]</scope>
    <source>
        <strain evidence="2">CG22_combo_CG10-13_8_21_14_all_39_12</strain>
    </source>
</reference>
<proteinExistence type="predicted"/>
<organism evidence="2 3">
    <name type="scientific">candidate division WWE3 bacterium CG22_combo_CG10-13_8_21_14_all_39_12</name>
    <dbReference type="NCBI Taxonomy" id="1975094"/>
    <lineage>
        <taxon>Bacteria</taxon>
        <taxon>Katanobacteria</taxon>
    </lineage>
</organism>
<evidence type="ECO:0000313" key="2">
    <source>
        <dbReference type="EMBL" id="PIP56295.1"/>
    </source>
</evidence>
<dbReference type="Proteomes" id="UP000228495">
    <property type="component" value="Unassembled WGS sequence"/>
</dbReference>
<comment type="caution">
    <text evidence="2">The sequence shown here is derived from an EMBL/GenBank/DDBJ whole genome shotgun (WGS) entry which is preliminary data.</text>
</comment>
<dbReference type="InterPro" id="IPR052534">
    <property type="entry name" value="Extracell_DNA_Util/SecSys_Comp"/>
</dbReference>
<sequence length="191" mass="21410">MPINLLPQDLQKQQESNQQQFVANIVSVVLLVILFASVGIIFSFRVFVTRDYVDVNSNLDEVRQQVTAQEAIEGTLKAIHLKTEKLTEIFDKNYPYGKTFEMIDANKSDSIVFTTVSVENQDSISIEGSTSSLPDLAVFMKFLDKESPDYKGVELTKLNFNDQDFTYLFSIHFDYVPATTGSVGSLSAEKG</sequence>
<dbReference type="EMBL" id="PCSU01000065">
    <property type="protein sequence ID" value="PIP56295.1"/>
    <property type="molecule type" value="Genomic_DNA"/>
</dbReference>
<evidence type="ECO:0008006" key="4">
    <source>
        <dbReference type="Google" id="ProtNLM"/>
    </source>
</evidence>
<accession>A0A2H0BF54</accession>
<keyword evidence="1" id="KW-1133">Transmembrane helix</keyword>
<name>A0A2H0BF54_UNCKA</name>
<keyword evidence="1" id="KW-0472">Membrane</keyword>
<evidence type="ECO:0000313" key="3">
    <source>
        <dbReference type="Proteomes" id="UP000228495"/>
    </source>
</evidence>